<feature type="domain" description="DUF8032" evidence="2">
    <location>
        <begin position="227"/>
        <end position="320"/>
    </location>
</feature>
<dbReference type="InterPro" id="IPR058345">
    <property type="entry name" value="DUF8032"/>
</dbReference>
<dbReference type="PANTHER" id="PTHR22949:SF0">
    <property type="entry name" value="RE27538P"/>
    <property type="match status" value="1"/>
</dbReference>
<accession>A0A1X0S6J6</accession>
<dbReference type="Pfam" id="PF26087">
    <property type="entry name" value="DUF8032"/>
    <property type="match status" value="1"/>
</dbReference>
<organism evidence="3 4">
    <name type="scientific">Rhizopus microsporus</name>
    <dbReference type="NCBI Taxonomy" id="58291"/>
    <lineage>
        <taxon>Eukaryota</taxon>
        <taxon>Fungi</taxon>
        <taxon>Fungi incertae sedis</taxon>
        <taxon>Mucoromycota</taxon>
        <taxon>Mucoromycotina</taxon>
        <taxon>Mucoromycetes</taxon>
        <taxon>Mucorales</taxon>
        <taxon>Mucorineae</taxon>
        <taxon>Rhizopodaceae</taxon>
        <taxon>Rhizopus</taxon>
    </lineage>
</organism>
<dbReference type="PANTHER" id="PTHR22949">
    <property type="entry name" value="WHITE COLLAR 2 PROTEIN WC2"/>
    <property type="match status" value="1"/>
</dbReference>
<protein>
    <recommendedName>
        <fullName evidence="2">DUF8032 domain-containing protein</fullName>
    </recommendedName>
</protein>
<dbReference type="AlphaFoldDB" id="A0A1X0S6J6"/>
<evidence type="ECO:0000313" key="3">
    <source>
        <dbReference type="EMBL" id="ORE19778.1"/>
    </source>
</evidence>
<reference evidence="3 4" key="1">
    <citation type="journal article" date="2016" name="Proc. Natl. Acad. Sci. U.S.A.">
        <title>Lipid metabolic changes in an early divergent fungus govern the establishment of a mutualistic symbiosis with endobacteria.</title>
        <authorList>
            <person name="Lastovetsky O.A."/>
            <person name="Gaspar M.L."/>
            <person name="Mondo S.J."/>
            <person name="LaButti K.M."/>
            <person name="Sandor L."/>
            <person name="Grigoriev I.V."/>
            <person name="Henry S.A."/>
            <person name="Pawlowska T.E."/>
        </authorList>
    </citation>
    <scope>NUCLEOTIDE SEQUENCE [LARGE SCALE GENOMIC DNA]</scope>
    <source>
        <strain evidence="3 4">ATCC 11559</strain>
    </source>
</reference>
<dbReference type="Proteomes" id="UP000242381">
    <property type="component" value="Unassembled WGS sequence"/>
</dbReference>
<feature type="compositionally biased region" description="Polar residues" evidence="1">
    <location>
        <begin position="1"/>
        <end position="17"/>
    </location>
</feature>
<sequence>MENSYYTLTPTSSQTFASEDKQENDNVIDWPLPTPSQSNNAFLHVLAPSELNMSNLMDHSIWPLTNAATPSTSTSTNATTNYMDAFNPLFTNASSWLPEVKQEWPLQNLSLDQPKRPQVMMFPPTPPETAPLTLMNEEGPKNMGFNPIVYPLSRRKSAREITPPPSASNSPPKNCLAIKRTVRRKSDETYNKPTRTYRRRASSHPSVASVVSLTAHEPATLYINGIEHINFLYSHERQVREYTIRTDIESVNMDDVPEDFRGQNAIYPRANVPREEYDGNRWEYETTCNRLGWQLCWLNKSQLSGRRGLIQRAVDSYRNRHAEMRSRRVTRQEKLANGTLRKRRVKKPNDGVFI</sequence>
<evidence type="ECO:0000256" key="1">
    <source>
        <dbReference type="SAM" id="MobiDB-lite"/>
    </source>
</evidence>
<dbReference type="VEuPathDB" id="FungiDB:BCV72DRAFT_249431"/>
<gene>
    <name evidence="3" type="ORF">BCV71DRAFT_254619</name>
</gene>
<evidence type="ECO:0000313" key="4">
    <source>
        <dbReference type="Proteomes" id="UP000242381"/>
    </source>
</evidence>
<dbReference type="OMA" id="PREEYDG"/>
<feature type="region of interest" description="Disordered" evidence="1">
    <location>
        <begin position="1"/>
        <end position="23"/>
    </location>
</feature>
<evidence type="ECO:0000259" key="2">
    <source>
        <dbReference type="Pfam" id="PF26087"/>
    </source>
</evidence>
<proteinExistence type="predicted"/>
<dbReference type="EMBL" id="KV921304">
    <property type="protein sequence ID" value="ORE19778.1"/>
    <property type="molecule type" value="Genomic_DNA"/>
</dbReference>
<name>A0A1X0S6J6_RHIZD</name>